<dbReference type="OrthoDB" id="2652955at2759"/>
<evidence type="ECO:0000313" key="2">
    <source>
        <dbReference type="EMBL" id="KAE9390699.1"/>
    </source>
</evidence>
<accession>A0A6A4GXT4</accession>
<evidence type="ECO:0000313" key="3">
    <source>
        <dbReference type="Proteomes" id="UP000799118"/>
    </source>
</evidence>
<gene>
    <name evidence="2" type="ORF">BT96DRAFT_1002024</name>
</gene>
<dbReference type="Proteomes" id="UP000799118">
    <property type="component" value="Unassembled WGS sequence"/>
</dbReference>
<reference evidence="2" key="1">
    <citation type="journal article" date="2019" name="Environ. Microbiol.">
        <title>Fungal ecological strategies reflected in gene transcription - a case study of two litter decomposers.</title>
        <authorList>
            <person name="Barbi F."/>
            <person name="Kohler A."/>
            <person name="Barry K."/>
            <person name="Baskaran P."/>
            <person name="Daum C."/>
            <person name="Fauchery L."/>
            <person name="Ihrmark K."/>
            <person name="Kuo A."/>
            <person name="LaButti K."/>
            <person name="Lipzen A."/>
            <person name="Morin E."/>
            <person name="Grigoriev I.V."/>
            <person name="Henrissat B."/>
            <person name="Lindahl B."/>
            <person name="Martin F."/>
        </authorList>
    </citation>
    <scope>NUCLEOTIDE SEQUENCE</scope>
    <source>
        <strain evidence="2">JB14</strain>
    </source>
</reference>
<sequence length="250" mass="27282">MSGSAVISAVAVLENPRIDGNKGKNVLFDAHLYFYEDPNSPNHAALVLLCYFNNNDFEFGEVGHYFVQANISLMDEKISSDKLSDGMDLSDYVLVGDIVQIIPLPDDTSPDNHSFELSPEVYIALKGKGSKATLPVYCFVPDTKRWEAHKPVAKVGNYIGVSGFLHSVIRNNDGMASRFQVEIEHLTYLPRPYVPLSTASSRNSGPTAGSSTPPSKRLLFSYSDSPTPSKKQKSSEGGFDSPSQSSTSLH</sequence>
<protein>
    <submittedName>
        <fullName evidence="2">Uncharacterized protein</fullName>
    </submittedName>
</protein>
<feature type="compositionally biased region" description="Polar residues" evidence="1">
    <location>
        <begin position="241"/>
        <end position="250"/>
    </location>
</feature>
<name>A0A6A4GXT4_9AGAR</name>
<keyword evidence="3" id="KW-1185">Reference proteome</keyword>
<organism evidence="2 3">
    <name type="scientific">Gymnopus androsaceus JB14</name>
    <dbReference type="NCBI Taxonomy" id="1447944"/>
    <lineage>
        <taxon>Eukaryota</taxon>
        <taxon>Fungi</taxon>
        <taxon>Dikarya</taxon>
        <taxon>Basidiomycota</taxon>
        <taxon>Agaricomycotina</taxon>
        <taxon>Agaricomycetes</taxon>
        <taxon>Agaricomycetidae</taxon>
        <taxon>Agaricales</taxon>
        <taxon>Marasmiineae</taxon>
        <taxon>Omphalotaceae</taxon>
        <taxon>Gymnopus</taxon>
    </lineage>
</organism>
<evidence type="ECO:0000256" key="1">
    <source>
        <dbReference type="SAM" id="MobiDB-lite"/>
    </source>
</evidence>
<feature type="compositionally biased region" description="Low complexity" evidence="1">
    <location>
        <begin position="204"/>
        <end position="215"/>
    </location>
</feature>
<dbReference type="AlphaFoldDB" id="A0A6A4GXT4"/>
<feature type="region of interest" description="Disordered" evidence="1">
    <location>
        <begin position="197"/>
        <end position="250"/>
    </location>
</feature>
<dbReference type="EMBL" id="ML769649">
    <property type="protein sequence ID" value="KAE9390699.1"/>
    <property type="molecule type" value="Genomic_DNA"/>
</dbReference>
<proteinExistence type="predicted"/>